<evidence type="ECO:0000256" key="3">
    <source>
        <dbReference type="ARBA" id="ARBA00023026"/>
    </source>
</evidence>
<dbReference type="Pfam" id="PF12256">
    <property type="entry name" value="TcdB_toxin_midN"/>
    <property type="match status" value="1"/>
</dbReference>
<dbReference type="RefSeq" id="WP_042730890.1">
    <property type="nucleotide sequence ID" value="NZ_JXNZ01000158.1"/>
</dbReference>
<dbReference type="PATRIC" id="fig|294.124.peg.3431"/>
<evidence type="ECO:0000256" key="1">
    <source>
        <dbReference type="ARBA" id="ARBA00004613"/>
    </source>
</evidence>
<evidence type="ECO:0000259" key="5">
    <source>
        <dbReference type="Pfam" id="PF12256"/>
    </source>
</evidence>
<protein>
    <submittedName>
        <fullName evidence="6">Toxin</fullName>
    </submittedName>
</protein>
<gene>
    <name evidence="6" type="ORF">RL74_16640</name>
</gene>
<dbReference type="InterPro" id="IPR022045">
    <property type="entry name" value="TcdB_toxin_mid/N"/>
</dbReference>
<name>A0A0D0PHR5_PSEFL</name>
<dbReference type="GO" id="GO:0005576">
    <property type="term" value="C:extracellular region"/>
    <property type="evidence" value="ECO:0007669"/>
    <property type="project" value="UniProtKB-SubCell"/>
</dbReference>
<feature type="domain" description="Insecticide toxin TcdB middle/C-terminal" evidence="4">
    <location>
        <begin position="854"/>
        <end position="1001"/>
    </location>
</feature>
<dbReference type="InterPro" id="IPR003284">
    <property type="entry name" value="Sal_SpvB"/>
</dbReference>
<proteinExistence type="predicted"/>
<feature type="domain" description="Insecticide toxin TcdB middle/N-terminal" evidence="5">
    <location>
        <begin position="642"/>
        <end position="805"/>
    </location>
</feature>
<dbReference type="InterPro" id="IPR022044">
    <property type="entry name" value="TcdB_toxin_mid/C"/>
</dbReference>
<sequence length="1490" mass="167103">MNEPSALPVTAPSLPKGGGAIQSIGKGWSPVGAHGTAVYEMALPISSGRGFAPPLSLNYASTLGNGVFGIGWGLSLPSVARRTSQGVPAYGQDDEIIGPTGVVWLPERDAQEAVASTRVDHYNELALGTTYTVTRHFPRTESRFDRIEHWASPGDKPGFWLVHGADGSLHVFGKSLASRRVDPEDTRRVGEWLLEESLNAHGEHILYQYQTDATAQRYLSQVSYGNFKADTQLYSWTAQRLTAVQWHFELVFDYGERTTAYTEKPPYEGRQWPTRSDPFSSFAYGFELRTERLCRQVLMFHRFPDELGAAPILVRRLLLDYRQTPLGYQHLSAAHEQAFAEDETVERRPPVEFSYSAFKLTLDPLAWQRFADMPGLNDGHSYQLVDLYGEGLPGVLHRNEKGWHYREPMREKANGNEVAYAPWRTLPNLPVADTATSVHQALSDLTGDGRLDWLIARPQVSGFFSLEADRSWSDFATFEAFAPEFFSPQGQLADLMGDGLGDLALIGPRSVRLYANQRKYGFSPPFEVPREAHEDALPVFTGSAGELVAFSDVLGSGQQHLVRIRHNEVRCWPNLGRGRFGQGRVLDFPGLAHESFDASRIRLADLDGSGAVDLIYLQADQALIFMNRCGQGFAPAVALPWPEELRYDPLCQVSVADLQGLGCSSLILSSPHMNSQHWHYDFVSAKPYLLTGTNNNMGADDRIDYRSSAQEWLDEKQERIAAGKPLTCRLPLALHLVSSQTRLDETIGNQLTQAFAYRQGYYDGSEREFRGFGLLLQTDTQASPGDGAPQDFSATCLKKTWFHTGRRVDIPRNGYSRADKHAMALGKTLLCQYQPETQRDRIIASPDATTDLEMARALCGRLLRSEVFGVDERRNATRLYTVQEHRYGLRLLQAPDNHRRQARMLPLLLESITYQYDGFVDDPQCRHTLNLQHDLYGAQTRSVDVHYARRTTASDTPPFNDADQQQWWRDAHDPAQQRYHLNETRAEFIHLQTAQQWRLGLPYRQRTQTLQRPKAPVDEGLAPRDITFETLDDRVTATTWNTQGVLTGLSVQRYKQASNGAIWPDGVADLQALVDHLEHAELDEKALEAFQSLPQDARPQGKLLEQIGYHHMTDFLPSAPSARLWSVKSDFASYAPLEGFYKVNAVQPSQSQGVTQISYDPYACRVIAFTLPDGCTTQAVHDYRSLQPVRITDPNGNVQEGLFDGFGQVLASSFHGDEDGTPAGFKPLAQFKRPSFEPAAQAVRREREAVQGAATAHYYAPFSWMGRVSTAALADTDWLARCVARGDLLADGHLCASARTRLSSGRALSGDDLKLKDELEASSREPVHVATLVADRYPDDPQQQIRIAITHFDGFGRTLQNKQRVESGMACVVDAKGELTLADGKPKAQIAAVRWRVSERVEYNGKGWVVRVYRPYFADHHRHINDASLRQCGHFDQHVHDPLGRLTHTWLARQDDLCYLRRHTRHPWYSVDEDENDTLQEVMSTRGGAA</sequence>
<dbReference type="EMBL" id="JXNZ01000158">
    <property type="protein sequence ID" value="KIQ58263.1"/>
    <property type="molecule type" value="Genomic_DNA"/>
</dbReference>
<evidence type="ECO:0000259" key="4">
    <source>
        <dbReference type="Pfam" id="PF12255"/>
    </source>
</evidence>
<dbReference type="Pfam" id="PF12255">
    <property type="entry name" value="TcdB_toxin_midC"/>
    <property type="match status" value="1"/>
</dbReference>
<keyword evidence="3" id="KW-0843">Virulence</keyword>
<dbReference type="InterPro" id="IPR028994">
    <property type="entry name" value="Integrin_alpha_N"/>
</dbReference>
<comment type="caution">
    <text evidence="6">The sequence shown here is derived from an EMBL/GenBank/DDBJ whole genome shotgun (WGS) entry which is preliminary data.</text>
</comment>
<keyword evidence="2" id="KW-0964">Secreted</keyword>
<organism evidence="6 7">
    <name type="scientific">Pseudomonas fluorescens</name>
    <dbReference type="NCBI Taxonomy" id="294"/>
    <lineage>
        <taxon>Bacteria</taxon>
        <taxon>Pseudomonadati</taxon>
        <taxon>Pseudomonadota</taxon>
        <taxon>Gammaproteobacteria</taxon>
        <taxon>Pseudomonadales</taxon>
        <taxon>Pseudomonadaceae</taxon>
        <taxon>Pseudomonas</taxon>
    </lineage>
</organism>
<evidence type="ECO:0000313" key="6">
    <source>
        <dbReference type="EMBL" id="KIQ58263.1"/>
    </source>
</evidence>
<dbReference type="GO" id="GO:0005737">
    <property type="term" value="C:cytoplasm"/>
    <property type="evidence" value="ECO:0007669"/>
    <property type="project" value="InterPro"/>
</dbReference>
<comment type="subcellular location">
    <subcellularLocation>
        <location evidence="1">Secreted</location>
    </subcellularLocation>
</comment>
<accession>A0A0D0PHR5</accession>
<evidence type="ECO:0000256" key="2">
    <source>
        <dbReference type="ARBA" id="ARBA00022525"/>
    </source>
</evidence>
<dbReference type="PRINTS" id="PR01341">
    <property type="entry name" value="SALSPVBPROT"/>
</dbReference>
<dbReference type="SUPFAM" id="SSF69318">
    <property type="entry name" value="Integrin alpha N-terminal domain"/>
    <property type="match status" value="1"/>
</dbReference>
<dbReference type="Proteomes" id="UP000032101">
    <property type="component" value="Unassembled WGS sequence"/>
</dbReference>
<dbReference type="OrthoDB" id="6510336at2"/>
<evidence type="ECO:0000313" key="7">
    <source>
        <dbReference type="Proteomes" id="UP000032101"/>
    </source>
</evidence>
<reference evidence="6 7" key="1">
    <citation type="submission" date="2015-01" db="EMBL/GenBank/DDBJ databases">
        <title>Draft Genome Sequence of the Biocontrol and Plant Growth-Promoting Rhizobacteria (PGPR) Pseudomonas fluorescens UM270.</title>
        <authorList>
            <person name="Hernandez-Salmeron J.E."/>
            <person name="Santoyo G."/>
            <person name="Moreno-Hagelsieb G."/>
            <person name="Hernandez-Leon R."/>
        </authorList>
    </citation>
    <scope>NUCLEOTIDE SEQUENCE [LARGE SCALE GENOMIC DNA]</scope>
    <source>
        <strain evidence="6 7">UM270</strain>
    </source>
</reference>
<dbReference type="Pfam" id="PF03534">
    <property type="entry name" value="SpvB"/>
    <property type="match status" value="1"/>
</dbReference>